<dbReference type="EMBL" id="CP093379">
    <property type="protein sequence ID" value="UNM96540.1"/>
    <property type="molecule type" value="Genomic_DNA"/>
</dbReference>
<evidence type="ECO:0008006" key="4">
    <source>
        <dbReference type="Google" id="ProtNLM"/>
    </source>
</evidence>
<feature type="transmembrane region" description="Helical" evidence="1">
    <location>
        <begin position="104"/>
        <end position="126"/>
    </location>
</feature>
<keyword evidence="1" id="KW-1133">Transmembrane helix</keyword>
<name>A0ABY3X719_9GAMM</name>
<protein>
    <recommendedName>
        <fullName evidence="4">Major facilitator superfamily (MFS) profile domain-containing protein</fullName>
    </recommendedName>
</protein>
<dbReference type="Gene3D" id="1.20.1250.20">
    <property type="entry name" value="MFS general substrate transporter like domains"/>
    <property type="match status" value="1"/>
</dbReference>
<evidence type="ECO:0000313" key="2">
    <source>
        <dbReference type="EMBL" id="UNM96540.1"/>
    </source>
</evidence>
<reference evidence="2 3" key="1">
    <citation type="submission" date="2022-03" db="EMBL/GenBank/DDBJ databases">
        <title>Ignatzschineria rhizosphaerae HR5S32.</title>
        <authorList>
            <person name="Sun J.Q."/>
            <person name="Feng J.Y."/>
        </authorList>
    </citation>
    <scope>NUCLEOTIDE SEQUENCE [LARGE SCALE GENOMIC DNA]</scope>
    <source>
        <strain evidence="2 3">HR5S32</strain>
    </source>
</reference>
<dbReference type="Proteomes" id="UP000829542">
    <property type="component" value="Chromosome"/>
</dbReference>
<keyword evidence="1" id="KW-0472">Membrane</keyword>
<dbReference type="InterPro" id="IPR036259">
    <property type="entry name" value="MFS_trans_sf"/>
</dbReference>
<keyword evidence="1" id="KW-0812">Transmembrane</keyword>
<accession>A0ABY3X719</accession>
<dbReference type="SUPFAM" id="SSF103473">
    <property type="entry name" value="MFS general substrate transporter"/>
    <property type="match status" value="1"/>
</dbReference>
<evidence type="ECO:0000313" key="3">
    <source>
        <dbReference type="Proteomes" id="UP000829542"/>
    </source>
</evidence>
<feature type="transmembrane region" description="Helical" evidence="1">
    <location>
        <begin position="132"/>
        <end position="155"/>
    </location>
</feature>
<feature type="transmembrane region" description="Helical" evidence="1">
    <location>
        <begin position="68"/>
        <end position="92"/>
    </location>
</feature>
<feature type="transmembrane region" description="Helical" evidence="1">
    <location>
        <begin position="12"/>
        <end position="31"/>
    </location>
</feature>
<gene>
    <name evidence="2" type="ORF">MMG00_01365</name>
</gene>
<evidence type="ECO:0000256" key="1">
    <source>
        <dbReference type="SAM" id="Phobius"/>
    </source>
</evidence>
<organism evidence="2 3">
    <name type="scientific">Ignatzschineria rhizosphaerae</name>
    <dbReference type="NCBI Taxonomy" id="2923279"/>
    <lineage>
        <taxon>Bacteria</taxon>
        <taxon>Pseudomonadati</taxon>
        <taxon>Pseudomonadota</taxon>
        <taxon>Gammaproteobacteria</taxon>
        <taxon>Cardiobacteriales</taxon>
        <taxon>Ignatzschineriaceae</taxon>
        <taxon>Ignatzschineria</taxon>
    </lineage>
</organism>
<dbReference type="RefSeq" id="WP_242150304.1">
    <property type="nucleotide sequence ID" value="NZ_CP093379.1"/>
</dbReference>
<feature type="transmembrane region" description="Helical" evidence="1">
    <location>
        <begin position="43"/>
        <end position="62"/>
    </location>
</feature>
<proteinExistence type="predicted"/>
<sequence>MLLKLPAIEIPWLFFVGGLGALLGTKLAGKFSDQAVKKSLSRMPLLIIGTALLLLSLMMLIWSVPVRWFAYLFSFLLMFATYLRFTVITIICADIPKATERGGFNALQAAFNHLFASIAFILPALWLQDGVFTQSLFLPIIYMGIVIVLLFLPLFKGAKGVLKANTN</sequence>
<keyword evidence="3" id="KW-1185">Reference proteome</keyword>